<dbReference type="InterPro" id="IPR055259">
    <property type="entry name" value="YkvP/CgeB_Glyco_trans-like"/>
</dbReference>
<reference evidence="2 3" key="1">
    <citation type="submission" date="2019-08" db="EMBL/GenBank/DDBJ databases">
        <title>In-depth cultivation of the pig gut microbiome towards novel bacterial diversity and tailored functional studies.</title>
        <authorList>
            <person name="Wylensek D."/>
            <person name="Hitch T.C.A."/>
            <person name="Clavel T."/>
        </authorList>
    </citation>
    <scope>NUCLEOTIDE SEQUENCE [LARGE SCALE GENOMIC DNA]</scope>
    <source>
        <strain evidence="2 3">WCA3-601-WT-6H</strain>
    </source>
</reference>
<feature type="domain" description="Spore protein YkvP/CgeB glycosyl transferase-like" evidence="1">
    <location>
        <begin position="238"/>
        <end position="379"/>
    </location>
</feature>
<evidence type="ECO:0000313" key="2">
    <source>
        <dbReference type="EMBL" id="MST58434.1"/>
    </source>
</evidence>
<dbReference type="EMBL" id="VUMU01000011">
    <property type="protein sequence ID" value="MST58434.1"/>
    <property type="molecule type" value="Genomic_DNA"/>
</dbReference>
<dbReference type="RefSeq" id="WP_154496602.1">
    <property type="nucleotide sequence ID" value="NZ_VUMU01000011.1"/>
</dbReference>
<organism evidence="2 3">
    <name type="scientific">Waltera intestinalis</name>
    <dbReference type="NCBI Taxonomy" id="2606635"/>
    <lineage>
        <taxon>Bacteria</taxon>
        <taxon>Bacillati</taxon>
        <taxon>Bacillota</taxon>
        <taxon>Clostridia</taxon>
        <taxon>Lachnospirales</taxon>
        <taxon>Lachnospiraceae</taxon>
        <taxon>Waltera</taxon>
    </lineage>
</organism>
<keyword evidence="3" id="KW-1185">Reference proteome</keyword>
<evidence type="ECO:0000313" key="3">
    <source>
        <dbReference type="Proteomes" id="UP000476055"/>
    </source>
</evidence>
<dbReference type="AlphaFoldDB" id="A0A6L5YJ46"/>
<dbReference type="Gene3D" id="3.40.50.2000">
    <property type="entry name" value="Glycogen Phosphorylase B"/>
    <property type="match status" value="1"/>
</dbReference>
<sequence length="381" mass="44692">MNILFYDMGSYTYQDTLYYLKQLGHTCKTIYYHFPDKFHDDFFCDRFEKQLQSDSYDAVMSINFFPLVATLCHTHQIPYLAWCYDSPLEEKLEEYFAYDTNRIFLFDRIEAEHYQSLGYSRVYHLPLAVNTERLDKLQFSPAQIQKHRCDVSFIGHLYESPLQVLLYSADDYIKGYIEGILQAQLRVYGYYFIDELITDDLLDSVNQSFRKIGQTTLTLNRRGLSFAIASEITNLERCFLLEQMGELFNTHFYTTKPHSLSDHVISLGPVKYMEEMPCVFRSSKLNLNPTLKSIQSGIPLRALDIMGSKGVLLSNFQPELVEYFEDGQDLILYSSMEEAVEKAAYYLEHDNIRAQIAQNGYEKIKEEFTYTDRIQKMLETI</sequence>
<dbReference type="Pfam" id="PF13524">
    <property type="entry name" value="Glyco_trans_1_2"/>
    <property type="match status" value="1"/>
</dbReference>
<gene>
    <name evidence="2" type="ORF">FYJ59_09350</name>
</gene>
<dbReference type="GO" id="GO:0016740">
    <property type="term" value="F:transferase activity"/>
    <property type="evidence" value="ECO:0007669"/>
    <property type="project" value="UniProtKB-KW"/>
</dbReference>
<protein>
    <submittedName>
        <fullName evidence="2">Glycosyltransferase</fullName>
    </submittedName>
</protein>
<name>A0A6L5YJ46_9FIRM</name>
<dbReference type="SUPFAM" id="SSF53756">
    <property type="entry name" value="UDP-Glycosyltransferase/glycogen phosphorylase"/>
    <property type="match status" value="1"/>
</dbReference>
<dbReference type="Proteomes" id="UP000476055">
    <property type="component" value="Unassembled WGS sequence"/>
</dbReference>
<comment type="caution">
    <text evidence="2">The sequence shown here is derived from an EMBL/GenBank/DDBJ whole genome shotgun (WGS) entry which is preliminary data.</text>
</comment>
<evidence type="ECO:0000259" key="1">
    <source>
        <dbReference type="Pfam" id="PF13524"/>
    </source>
</evidence>
<keyword evidence="2" id="KW-0808">Transferase</keyword>
<proteinExistence type="predicted"/>
<accession>A0A6L5YJ46</accession>